<dbReference type="PANTHER" id="PTHR45624:SF10">
    <property type="entry name" value="SLC (SOLUTE CARRIER) HOMOLOG"/>
    <property type="match status" value="1"/>
</dbReference>
<organism evidence="12 13">
    <name type="scientific">Discostella pseudostelligera</name>
    <dbReference type="NCBI Taxonomy" id="259834"/>
    <lineage>
        <taxon>Eukaryota</taxon>
        <taxon>Sar</taxon>
        <taxon>Stramenopiles</taxon>
        <taxon>Ochrophyta</taxon>
        <taxon>Bacillariophyta</taxon>
        <taxon>Coscinodiscophyceae</taxon>
        <taxon>Thalassiosirophycidae</taxon>
        <taxon>Stephanodiscales</taxon>
        <taxon>Stephanodiscaceae</taxon>
        <taxon>Discostella</taxon>
    </lineage>
</organism>
<keyword evidence="3 10" id="KW-0813">Transport</keyword>
<evidence type="ECO:0000256" key="11">
    <source>
        <dbReference type="SAM" id="Phobius"/>
    </source>
</evidence>
<protein>
    <submittedName>
        <fullName evidence="12">Uncharacterized protein</fullName>
    </submittedName>
</protein>
<evidence type="ECO:0000313" key="13">
    <source>
        <dbReference type="Proteomes" id="UP001530293"/>
    </source>
</evidence>
<dbReference type="PROSITE" id="PS50920">
    <property type="entry name" value="SOLCAR"/>
    <property type="match status" value="2"/>
</dbReference>
<evidence type="ECO:0000256" key="5">
    <source>
        <dbReference type="ARBA" id="ARBA00022737"/>
    </source>
</evidence>
<feature type="transmembrane region" description="Helical" evidence="11">
    <location>
        <begin position="277"/>
        <end position="294"/>
    </location>
</feature>
<feature type="repeat" description="Solcar" evidence="9">
    <location>
        <begin position="77"/>
        <end position="164"/>
    </location>
</feature>
<comment type="similarity">
    <text evidence="2 10">Belongs to the mitochondrial carrier (TC 2.A.29) family.</text>
</comment>
<keyword evidence="5" id="KW-0677">Repeat</keyword>
<feature type="transmembrane region" description="Helical" evidence="11">
    <location>
        <begin position="243"/>
        <end position="265"/>
    </location>
</feature>
<evidence type="ECO:0000256" key="7">
    <source>
        <dbReference type="ARBA" id="ARBA00023128"/>
    </source>
</evidence>
<dbReference type="InterPro" id="IPR050567">
    <property type="entry name" value="Mitochondrial_Carrier"/>
</dbReference>
<dbReference type="InterPro" id="IPR018108">
    <property type="entry name" value="MCP_transmembrane"/>
</dbReference>
<dbReference type="Gene3D" id="1.50.40.10">
    <property type="entry name" value="Mitochondrial carrier domain"/>
    <property type="match status" value="1"/>
</dbReference>
<name>A0ABD3M704_9STRA</name>
<proteinExistence type="inferred from homology"/>
<dbReference type="EMBL" id="JALLBG020000200">
    <property type="protein sequence ID" value="KAL3759417.1"/>
    <property type="molecule type" value="Genomic_DNA"/>
</dbReference>
<evidence type="ECO:0000256" key="9">
    <source>
        <dbReference type="PROSITE-ProRule" id="PRU00282"/>
    </source>
</evidence>
<dbReference type="GO" id="GO:0031966">
    <property type="term" value="C:mitochondrial membrane"/>
    <property type="evidence" value="ECO:0007669"/>
    <property type="project" value="UniProtKB-SubCell"/>
</dbReference>
<evidence type="ECO:0000256" key="2">
    <source>
        <dbReference type="ARBA" id="ARBA00006375"/>
    </source>
</evidence>
<sequence>MKSCIGFVGILAVGNCDHTSRRSSQRTFQQPSNPAHFHQEKLDSGINFISNRNRDYLPALHTIRGGATKTQLNLSATATMASLFAGSVGGAIGVGISYPFDTLSTKAQVSTGNDEKHLNFVSNMKYIWKNQGIHGFFEGVLVTMIGQAIIKAIQFAVNEMTFVYLENHSSIQSNIIKMAIAGTLAGLISSFVVSPVELVKIRMQAQSKPSKIKKDDDVRDSPSFNNEFDCARWMIQNEGLRTLFCHGLGITIIREIPSFAFYFVAYGLLARSDLADILGGHAAPLIFGAIAGGWNTMLSKKLYRAGGLKAFFDGLEPKLARAAVKHAVTFWVYELLMKFLRT</sequence>
<dbReference type="PANTHER" id="PTHR45624">
    <property type="entry name" value="MITOCHONDRIAL BASIC AMINO ACIDS TRANSPORTER-RELATED"/>
    <property type="match status" value="1"/>
</dbReference>
<comment type="caution">
    <text evidence="12">The sequence shown here is derived from an EMBL/GenBank/DDBJ whole genome shotgun (WGS) entry which is preliminary data.</text>
</comment>
<dbReference type="Pfam" id="PF00153">
    <property type="entry name" value="Mito_carr"/>
    <property type="match status" value="3"/>
</dbReference>
<comment type="subcellular location">
    <subcellularLocation>
        <location evidence="1">Mitochondrion membrane</location>
        <topology evidence="1">Multi-pass membrane protein</topology>
    </subcellularLocation>
</comment>
<keyword evidence="7" id="KW-0496">Mitochondrion</keyword>
<evidence type="ECO:0000256" key="10">
    <source>
        <dbReference type="RuleBase" id="RU000488"/>
    </source>
</evidence>
<dbReference type="Proteomes" id="UP001530293">
    <property type="component" value="Unassembled WGS sequence"/>
</dbReference>
<dbReference type="SUPFAM" id="SSF103506">
    <property type="entry name" value="Mitochondrial carrier"/>
    <property type="match status" value="1"/>
</dbReference>
<evidence type="ECO:0000256" key="4">
    <source>
        <dbReference type="ARBA" id="ARBA00022692"/>
    </source>
</evidence>
<keyword evidence="6 11" id="KW-1133">Transmembrane helix</keyword>
<accession>A0ABD3M704</accession>
<evidence type="ECO:0000256" key="3">
    <source>
        <dbReference type="ARBA" id="ARBA00022448"/>
    </source>
</evidence>
<gene>
    <name evidence="12" type="ORF">ACHAWU_000716</name>
</gene>
<evidence type="ECO:0000256" key="6">
    <source>
        <dbReference type="ARBA" id="ARBA00022989"/>
    </source>
</evidence>
<reference evidence="12 13" key="1">
    <citation type="submission" date="2024-10" db="EMBL/GenBank/DDBJ databases">
        <title>Updated reference genomes for cyclostephanoid diatoms.</title>
        <authorList>
            <person name="Roberts W.R."/>
            <person name="Alverson A.J."/>
        </authorList>
    </citation>
    <scope>NUCLEOTIDE SEQUENCE [LARGE SCALE GENOMIC DNA]</scope>
    <source>
        <strain evidence="12 13">AJA232-27</strain>
    </source>
</reference>
<keyword evidence="13" id="KW-1185">Reference proteome</keyword>
<keyword evidence="4 9" id="KW-0812">Transmembrane</keyword>
<dbReference type="AlphaFoldDB" id="A0ABD3M704"/>
<evidence type="ECO:0000256" key="1">
    <source>
        <dbReference type="ARBA" id="ARBA00004225"/>
    </source>
</evidence>
<evidence type="ECO:0000256" key="8">
    <source>
        <dbReference type="ARBA" id="ARBA00023136"/>
    </source>
</evidence>
<feature type="repeat" description="Solcar" evidence="9">
    <location>
        <begin position="173"/>
        <end position="272"/>
    </location>
</feature>
<keyword evidence="8 9" id="KW-0472">Membrane</keyword>
<evidence type="ECO:0000313" key="12">
    <source>
        <dbReference type="EMBL" id="KAL3759417.1"/>
    </source>
</evidence>
<feature type="transmembrane region" description="Helical" evidence="11">
    <location>
        <begin position="178"/>
        <end position="199"/>
    </location>
</feature>
<dbReference type="InterPro" id="IPR023395">
    <property type="entry name" value="MCP_dom_sf"/>
</dbReference>